<protein>
    <recommendedName>
        <fullName evidence="4">Reverse transcriptase domain-containing protein</fullName>
    </recommendedName>
</protein>
<dbReference type="EMBL" id="GECZ01015095">
    <property type="protein sequence ID" value="JAS54674.1"/>
    <property type="molecule type" value="Transcribed_RNA"/>
</dbReference>
<evidence type="ECO:0000313" key="1">
    <source>
        <dbReference type="EMBL" id="JAS54674.1"/>
    </source>
</evidence>
<evidence type="ECO:0000313" key="2">
    <source>
        <dbReference type="EMBL" id="JAS58456.1"/>
    </source>
</evidence>
<accession>A0A1B6FWX9</accession>
<reference evidence="1" key="1">
    <citation type="submission" date="2015-11" db="EMBL/GenBank/DDBJ databases">
        <title>De novo transcriptome assembly of four potential Pierce s Disease insect vectors from Arizona vineyards.</title>
        <authorList>
            <person name="Tassone E.E."/>
        </authorList>
    </citation>
    <scope>NUCLEOTIDE SEQUENCE</scope>
</reference>
<proteinExistence type="predicted"/>
<name>A0A1B6FWX9_9HEMI</name>
<sequence>MALLLADHPPVKDLEVTVTLILSHGSHINTIIKKASSALGFIVRVSRDGFSSNAVRTLYMQLVHPHLEYCSVVWSPSRKGHIDLLEVIQRKFLCIIGVRFGCRYKKAGKPGSI</sequence>
<evidence type="ECO:0008006" key="4">
    <source>
        <dbReference type="Google" id="ProtNLM"/>
    </source>
</evidence>
<gene>
    <name evidence="1" type="ORF">g.32588</name>
    <name evidence="2" type="ORF">g.32589</name>
    <name evidence="3" type="ORF">g.32590</name>
</gene>
<organism evidence="1">
    <name type="scientific">Cuerna arida</name>
    <dbReference type="NCBI Taxonomy" id="1464854"/>
    <lineage>
        <taxon>Eukaryota</taxon>
        <taxon>Metazoa</taxon>
        <taxon>Ecdysozoa</taxon>
        <taxon>Arthropoda</taxon>
        <taxon>Hexapoda</taxon>
        <taxon>Insecta</taxon>
        <taxon>Pterygota</taxon>
        <taxon>Neoptera</taxon>
        <taxon>Paraneoptera</taxon>
        <taxon>Hemiptera</taxon>
        <taxon>Auchenorrhyncha</taxon>
        <taxon>Membracoidea</taxon>
        <taxon>Cicadellidae</taxon>
        <taxon>Cicadellinae</taxon>
        <taxon>Proconiini</taxon>
        <taxon>Cuerna</taxon>
    </lineage>
</organism>
<dbReference type="EMBL" id="GECZ01008571">
    <property type="protein sequence ID" value="JAS61198.1"/>
    <property type="molecule type" value="Transcribed_RNA"/>
</dbReference>
<evidence type="ECO:0000313" key="3">
    <source>
        <dbReference type="EMBL" id="JAS61198.1"/>
    </source>
</evidence>
<dbReference type="EMBL" id="GECZ01011313">
    <property type="protein sequence ID" value="JAS58456.1"/>
    <property type="molecule type" value="Transcribed_RNA"/>
</dbReference>
<dbReference type="AlphaFoldDB" id="A0A1B6FWX9"/>